<proteinExistence type="predicted"/>
<dbReference type="SUPFAM" id="SSF117289">
    <property type="entry name" value="Nucleoporin domain"/>
    <property type="match status" value="1"/>
</dbReference>
<dbReference type="Pfam" id="PF08149">
    <property type="entry name" value="BING4CT"/>
    <property type="match status" value="1"/>
</dbReference>
<dbReference type="EMBL" id="GDID01004264">
    <property type="protein sequence ID" value="JAP92342.1"/>
    <property type="molecule type" value="Transcribed_RNA"/>
</dbReference>
<keyword evidence="3" id="KW-0677">Repeat</keyword>
<dbReference type="InterPro" id="IPR040315">
    <property type="entry name" value="WDR46/Utp7"/>
</dbReference>
<keyword evidence="4" id="KW-0539">Nucleus</keyword>
<evidence type="ECO:0000256" key="3">
    <source>
        <dbReference type="ARBA" id="ARBA00022737"/>
    </source>
</evidence>
<reference evidence="6" key="1">
    <citation type="submission" date="2015-07" db="EMBL/GenBank/DDBJ databases">
        <title>Adaptation to a free-living lifestyle via gene acquisitions in the diplomonad Trepomonas sp. PC1.</title>
        <authorList>
            <person name="Xu F."/>
            <person name="Jerlstrom-Hultqvist J."/>
            <person name="Kolisko M."/>
            <person name="Simpson A.G.B."/>
            <person name="Roger A.J."/>
            <person name="Svard S.G."/>
            <person name="Andersson J.O."/>
        </authorList>
    </citation>
    <scope>NUCLEOTIDE SEQUENCE</scope>
    <source>
        <strain evidence="6">PC1</strain>
    </source>
</reference>
<organism evidence="6">
    <name type="scientific">Trepomonas sp. PC1</name>
    <dbReference type="NCBI Taxonomy" id="1076344"/>
    <lineage>
        <taxon>Eukaryota</taxon>
        <taxon>Metamonada</taxon>
        <taxon>Diplomonadida</taxon>
        <taxon>Hexamitidae</taxon>
        <taxon>Hexamitinae</taxon>
        <taxon>Trepomonas</taxon>
    </lineage>
</organism>
<keyword evidence="2" id="KW-0853">WD repeat</keyword>
<dbReference type="PANTHER" id="PTHR14085">
    <property type="entry name" value="WD-REPEAT PROTEIN BING4"/>
    <property type="match status" value="1"/>
</dbReference>
<feature type="non-terminal residue" evidence="6">
    <location>
        <position position="1"/>
    </location>
</feature>
<feature type="non-terminal residue" evidence="6">
    <location>
        <position position="333"/>
    </location>
</feature>
<evidence type="ECO:0000256" key="1">
    <source>
        <dbReference type="ARBA" id="ARBA00004604"/>
    </source>
</evidence>
<dbReference type="GO" id="GO:0000462">
    <property type="term" value="P:maturation of SSU-rRNA from tricistronic rRNA transcript (SSU-rRNA, 5.8S rRNA, LSU-rRNA)"/>
    <property type="evidence" value="ECO:0007669"/>
    <property type="project" value="TreeGrafter"/>
</dbReference>
<feature type="domain" description="BING4 C-terminal" evidence="5">
    <location>
        <begin position="197"/>
        <end position="271"/>
    </location>
</feature>
<protein>
    <submittedName>
        <fullName evidence="6">BING4CGT domain-containing protein</fullName>
    </submittedName>
</protein>
<comment type="subcellular location">
    <subcellularLocation>
        <location evidence="1">Nucleus</location>
        <location evidence="1">Nucleolus</location>
    </subcellularLocation>
</comment>
<evidence type="ECO:0000256" key="4">
    <source>
        <dbReference type="ARBA" id="ARBA00023242"/>
    </source>
</evidence>
<evidence type="ECO:0000313" key="6">
    <source>
        <dbReference type="EMBL" id="JAP92342.1"/>
    </source>
</evidence>
<dbReference type="AlphaFoldDB" id="A0A146K681"/>
<dbReference type="GO" id="GO:0030686">
    <property type="term" value="C:90S preribosome"/>
    <property type="evidence" value="ECO:0007669"/>
    <property type="project" value="TreeGrafter"/>
</dbReference>
<dbReference type="PANTHER" id="PTHR14085:SF3">
    <property type="entry name" value="WD REPEAT-CONTAINING PROTEIN 46"/>
    <property type="match status" value="1"/>
</dbReference>
<dbReference type="SMART" id="SM01033">
    <property type="entry name" value="BING4CT"/>
    <property type="match status" value="1"/>
</dbReference>
<name>A0A146K681_9EUKA</name>
<evidence type="ECO:0000256" key="2">
    <source>
        <dbReference type="ARBA" id="ARBA00022574"/>
    </source>
</evidence>
<sequence>FLQNANLVAVGCGSRVIIFDGQLLSLHNLNYGSCLDLCYMRKHFILCSLHADHLTYTDVTSGQIIIKIPCKYNMLRLQESTALVAASSFNSQLIDFYAPTSVKPLMTINSGIKLKDFHFHGHQLLTCSQNIFKVFDLQNFSGEVFSGFTKENIFRFTVSQTGMVCLVGEQLRIMKDFTTQQVLTVKNEQFSQIDSNLINYKIKCSYAQFRPFYDNLGVAGANFEQILVPGSGQQEIDIYKHNIFASSRQIAEQEVKDQLNKLPYDLIGQNCLQQLEKTTFDQEIYRRYQVLFDSINNNPSQSIKGKKHIREERIRVQKEISEMSLKRQKKDQE</sequence>
<dbReference type="GO" id="GO:0032040">
    <property type="term" value="C:small-subunit processome"/>
    <property type="evidence" value="ECO:0007669"/>
    <property type="project" value="TreeGrafter"/>
</dbReference>
<gene>
    <name evidence="6" type="ORF">TPC1_15749</name>
</gene>
<evidence type="ECO:0000259" key="5">
    <source>
        <dbReference type="SMART" id="SM01033"/>
    </source>
</evidence>
<dbReference type="InterPro" id="IPR012952">
    <property type="entry name" value="BING4_C_dom"/>
</dbReference>
<accession>A0A146K681</accession>